<reference evidence="2" key="1">
    <citation type="journal article" date="2021" name="Genome Biol. Evol.">
        <title>A High-Quality Reference Genome for a Parasitic Bivalve with Doubly Uniparental Inheritance (Bivalvia: Unionida).</title>
        <authorList>
            <person name="Smith C.H."/>
        </authorList>
    </citation>
    <scope>NUCLEOTIDE SEQUENCE</scope>
    <source>
        <strain evidence="2">CHS0354</strain>
    </source>
</reference>
<dbReference type="Proteomes" id="UP001195483">
    <property type="component" value="Unassembled WGS sequence"/>
</dbReference>
<feature type="region of interest" description="Disordered" evidence="1">
    <location>
        <begin position="1"/>
        <end position="23"/>
    </location>
</feature>
<comment type="caution">
    <text evidence="2">The sequence shown here is derived from an EMBL/GenBank/DDBJ whole genome shotgun (WGS) entry which is preliminary data.</text>
</comment>
<sequence length="91" mass="10184">MTGCKQGEKNPTKTDETGDPVNQLTQNDKALAKCVVDNKTLQALDTWVVDNKTLQALAKCMVDNKTLHTLTTSVVRKCYNLRTCYVFVETM</sequence>
<reference evidence="2" key="2">
    <citation type="journal article" date="2021" name="Genome Biol. Evol.">
        <title>Developing a high-quality reference genome for a parasitic bivalve with doubly uniparental inheritance (Bivalvia: Unionida).</title>
        <authorList>
            <person name="Smith C.H."/>
        </authorList>
    </citation>
    <scope>NUCLEOTIDE SEQUENCE</scope>
    <source>
        <strain evidence="2">CHS0354</strain>
        <tissue evidence="2">Mantle</tissue>
    </source>
</reference>
<keyword evidence="3" id="KW-1185">Reference proteome</keyword>
<dbReference type="AlphaFoldDB" id="A0AAE0VVT1"/>
<proteinExistence type="predicted"/>
<gene>
    <name evidence="2" type="ORF">CHS0354_007681</name>
</gene>
<evidence type="ECO:0000256" key="1">
    <source>
        <dbReference type="SAM" id="MobiDB-lite"/>
    </source>
</evidence>
<dbReference type="EMBL" id="JAEAOA010000520">
    <property type="protein sequence ID" value="KAK3591824.1"/>
    <property type="molecule type" value="Genomic_DNA"/>
</dbReference>
<evidence type="ECO:0000313" key="2">
    <source>
        <dbReference type="EMBL" id="KAK3591824.1"/>
    </source>
</evidence>
<reference evidence="2" key="3">
    <citation type="submission" date="2023-05" db="EMBL/GenBank/DDBJ databases">
        <authorList>
            <person name="Smith C.H."/>
        </authorList>
    </citation>
    <scope>NUCLEOTIDE SEQUENCE</scope>
    <source>
        <strain evidence="2">CHS0354</strain>
        <tissue evidence="2">Mantle</tissue>
    </source>
</reference>
<accession>A0AAE0VVT1</accession>
<name>A0AAE0VVT1_9BIVA</name>
<protein>
    <submittedName>
        <fullName evidence="2">Uncharacterized protein</fullName>
    </submittedName>
</protein>
<organism evidence="2 3">
    <name type="scientific">Potamilus streckersoni</name>
    <dbReference type="NCBI Taxonomy" id="2493646"/>
    <lineage>
        <taxon>Eukaryota</taxon>
        <taxon>Metazoa</taxon>
        <taxon>Spiralia</taxon>
        <taxon>Lophotrochozoa</taxon>
        <taxon>Mollusca</taxon>
        <taxon>Bivalvia</taxon>
        <taxon>Autobranchia</taxon>
        <taxon>Heteroconchia</taxon>
        <taxon>Palaeoheterodonta</taxon>
        <taxon>Unionida</taxon>
        <taxon>Unionoidea</taxon>
        <taxon>Unionidae</taxon>
        <taxon>Ambleminae</taxon>
        <taxon>Lampsilini</taxon>
        <taxon>Potamilus</taxon>
    </lineage>
</organism>
<feature type="compositionally biased region" description="Basic and acidic residues" evidence="1">
    <location>
        <begin position="1"/>
        <end position="16"/>
    </location>
</feature>
<evidence type="ECO:0000313" key="3">
    <source>
        <dbReference type="Proteomes" id="UP001195483"/>
    </source>
</evidence>